<evidence type="ECO:0000313" key="4">
    <source>
        <dbReference type="Proteomes" id="UP001222603"/>
    </source>
</evidence>
<comment type="caution">
    <text evidence="3">The sequence shown here is derived from an EMBL/GenBank/DDBJ whole genome shotgun (WGS) entry which is preliminary data.</text>
</comment>
<evidence type="ECO:0000256" key="2">
    <source>
        <dbReference type="SAM" id="SignalP"/>
    </source>
</evidence>
<organism evidence="3 4">
    <name type="scientific">Bacteroides uniformis</name>
    <dbReference type="NCBI Taxonomy" id="820"/>
    <lineage>
        <taxon>Bacteria</taxon>
        <taxon>Pseudomonadati</taxon>
        <taxon>Bacteroidota</taxon>
        <taxon>Bacteroidia</taxon>
        <taxon>Bacteroidales</taxon>
        <taxon>Bacteroidaceae</taxon>
        <taxon>Bacteroides</taxon>
    </lineage>
</organism>
<dbReference type="AlphaFoldDB" id="A0AAW6H4U1"/>
<dbReference type="EMBL" id="JAQNSI010000499">
    <property type="protein sequence ID" value="MDC1902511.1"/>
    <property type="molecule type" value="Genomic_DNA"/>
</dbReference>
<proteinExistence type="predicted"/>
<evidence type="ECO:0000256" key="1">
    <source>
        <dbReference type="SAM" id="MobiDB-lite"/>
    </source>
</evidence>
<feature type="compositionally biased region" description="Polar residues" evidence="1">
    <location>
        <begin position="25"/>
        <end position="36"/>
    </location>
</feature>
<dbReference type="Proteomes" id="UP001222603">
    <property type="component" value="Unassembled WGS sequence"/>
</dbReference>
<protein>
    <submittedName>
        <fullName evidence="3">Conjugal transfer protein TraN</fullName>
    </submittedName>
</protein>
<reference evidence="3" key="1">
    <citation type="submission" date="2022-10" db="EMBL/GenBank/DDBJ databases">
        <title>Human gut microbiome strain richness.</title>
        <authorList>
            <person name="Chen-Liaw A."/>
        </authorList>
    </citation>
    <scope>NUCLEOTIDE SEQUENCE</scope>
    <source>
        <strain evidence="3">1001713st1_F9_1001713B170221_170320</strain>
    </source>
</reference>
<accession>A0AAW6H4U1</accession>
<evidence type="ECO:0000313" key="3">
    <source>
        <dbReference type="EMBL" id="MDC1902511.1"/>
    </source>
</evidence>
<gene>
    <name evidence="3" type="ORF">POZ10_18025</name>
</gene>
<feature type="signal peptide" evidence="2">
    <location>
        <begin position="1"/>
        <end position="19"/>
    </location>
</feature>
<keyword evidence="2" id="KW-0732">Signal</keyword>
<feature type="chain" id="PRO_5043420075" evidence="2">
    <location>
        <begin position="20"/>
        <end position="47"/>
    </location>
</feature>
<feature type="region of interest" description="Disordered" evidence="1">
    <location>
        <begin position="25"/>
        <end position="47"/>
    </location>
</feature>
<feature type="non-terminal residue" evidence="3">
    <location>
        <position position="47"/>
    </location>
</feature>
<name>A0AAW6H4U1_BACUN</name>
<sequence length="47" mass="5155">MRKVIIMFALAMGIATANAQENVTVETTKGSEQPTLTKEVYPQKEAD</sequence>